<dbReference type="InterPro" id="IPR050695">
    <property type="entry name" value="N-acetylmuramoyl_amidase_3"/>
</dbReference>
<dbReference type="EMBL" id="JACHGZ010000014">
    <property type="protein sequence ID" value="MBB5149073.1"/>
    <property type="molecule type" value="Genomic_DNA"/>
</dbReference>
<dbReference type="GO" id="GO:0009253">
    <property type="term" value="P:peptidoglycan catabolic process"/>
    <property type="evidence" value="ECO:0007669"/>
    <property type="project" value="InterPro"/>
</dbReference>
<dbReference type="Proteomes" id="UP000557217">
    <property type="component" value="Unassembled WGS sequence"/>
</dbReference>
<protein>
    <submittedName>
        <fullName evidence="7">N-acetylmuramoyl-L-alanine amidase</fullName>
        <ecNumber evidence="7">3.5.1.28</ecNumber>
    </submittedName>
</protein>
<dbReference type="AlphaFoldDB" id="A0A840PSX0"/>
<keyword evidence="2" id="KW-0961">Cell wall biogenesis/degradation</keyword>
<dbReference type="PANTHER" id="PTHR30404:SF0">
    <property type="entry name" value="N-ACETYLMURAMOYL-L-ALANINE AMIDASE AMIC"/>
    <property type="match status" value="1"/>
</dbReference>
<dbReference type="GO" id="GO:0071555">
    <property type="term" value="P:cell wall organization"/>
    <property type="evidence" value="ECO:0007669"/>
    <property type="project" value="UniProtKB-KW"/>
</dbReference>
<evidence type="ECO:0000313" key="8">
    <source>
        <dbReference type="Proteomes" id="UP000557217"/>
    </source>
</evidence>
<reference evidence="7 8" key="1">
    <citation type="submission" date="2020-08" db="EMBL/GenBank/DDBJ databases">
        <title>Genomic Encyclopedia of Type Strains, Phase IV (KMG-IV): sequencing the most valuable type-strain genomes for metagenomic binning, comparative biology and taxonomic classification.</title>
        <authorList>
            <person name="Goeker M."/>
        </authorList>
    </citation>
    <scope>NUCLEOTIDE SEQUENCE [LARGE SCALE GENOMIC DNA]</scope>
    <source>
        <strain evidence="7 8">DSM 10633</strain>
    </source>
</reference>
<dbReference type="Gene3D" id="3.40.630.40">
    <property type="entry name" value="Zn-dependent exopeptidases"/>
    <property type="match status" value="1"/>
</dbReference>
<dbReference type="InterPro" id="IPR001119">
    <property type="entry name" value="SLH_dom"/>
</dbReference>
<feature type="domain" description="SH3b" evidence="6">
    <location>
        <begin position="402"/>
        <end position="465"/>
    </location>
</feature>
<dbReference type="SMART" id="SM00287">
    <property type="entry name" value="SH3b"/>
    <property type="match status" value="3"/>
</dbReference>
<dbReference type="RefSeq" id="WP_168412350.1">
    <property type="nucleotide sequence ID" value="NZ_JAAXPW010000015.1"/>
</dbReference>
<dbReference type="SUPFAM" id="SSF53187">
    <property type="entry name" value="Zn-dependent exopeptidases"/>
    <property type="match status" value="1"/>
</dbReference>
<dbReference type="SMART" id="SM00646">
    <property type="entry name" value="Ami_3"/>
    <property type="match status" value="1"/>
</dbReference>
<feature type="domain" description="SLH" evidence="5">
    <location>
        <begin position="26"/>
        <end position="92"/>
    </location>
</feature>
<evidence type="ECO:0000256" key="1">
    <source>
        <dbReference type="ARBA" id="ARBA00022801"/>
    </source>
</evidence>
<evidence type="ECO:0000313" key="7">
    <source>
        <dbReference type="EMBL" id="MBB5149073.1"/>
    </source>
</evidence>
<evidence type="ECO:0000256" key="4">
    <source>
        <dbReference type="SAM" id="SignalP"/>
    </source>
</evidence>
<gene>
    <name evidence="7" type="ORF">HNR36_001460</name>
</gene>
<dbReference type="Pfam" id="PF08239">
    <property type="entry name" value="SH3_3"/>
    <property type="match status" value="3"/>
</dbReference>
<dbReference type="Gene3D" id="2.30.30.40">
    <property type="entry name" value="SH3 Domains"/>
    <property type="match status" value="3"/>
</dbReference>
<keyword evidence="4" id="KW-0732">Signal</keyword>
<dbReference type="PROSITE" id="PS51272">
    <property type="entry name" value="SLH"/>
    <property type="match status" value="3"/>
</dbReference>
<sequence>MSLKKISLLIGFILCLSLFNIHTTSAKVQFVDVPPSYDAYEEIQYLINLGAIKGYETENGTYYKPHQPVTRGQAAKMVVISSGLQPLKVKQSSFKDVQTGTELSGYVERAVKEGYFSAFKNGEFGPYVNLTRQEMAKVLATAFQLDVEKYANLTVPFKDISPKHPYYKYISAIYYNGITKGSPSGKERVFMPESSVTRGQFASFIARAKEEKYRLELPVQGVQVPNEKDAIGTVAATVDYLNVRTSTDTSTNANRIGQINKGTKLPLFEIQPGWFKVMYKDQYAYISRDYAQVVDEAGQPLGKVQKHVIAVGKVNVYKSSNTNSKVIGSFNADEQIPVYKTVGDWYLTEKDGVPGYVQASATKQPVVEKPVDPPVKDPVETPPVKDPVDKDPVVETPTYTTNTIGRVTTNALNIREKADATSNSLGTLNKGEIVAVHSISGNWANITTKNGTKGYVHKTYLKLINQKGSPVKDRVIIIDAGHGGKDPGAASNGAVEKEITLKVATVVKNRLEADGAKVIMTRTGDTYPTLEDRVKIALNNYAEVFVSIHVNSASNESAKGTETYYSVAGNVNIEEDETLAKAINDQIVKNADMKDRGVKKQDYYVIRNMILPSVLVELGFITNPEDRAKLTDHEYVEIFGDSIYKGIVEYYQK</sequence>
<proteinExistence type="predicted"/>
<dbReference type="InterPro" id="IPR003646">
    <property type="entry name" value="SH3-like_bac-type"/>
</dbReference>
<name>A0A840PSX0_URETH</name>
<feature type="region of interest" description="Disordered" evidence="3">
    <location>
        <begin position="368"/>
        <end position="398"/>
    </location>
</feature>
<comment type="caution">
    <text evidence="7">The sequence shown here is derived from an EMBL/GenBank/DDBJ whole genome shotgun (WGS) entry which is preliminary data.</text>
</comment>
<accession>A0A840PSX0</accession>
<dbReference type="EC" id="3.5.1.28" evidence="7"/>
<feature type="domain" description="SLH" evidence="5">
    <location>
        <begin position="93"/>
        <end position="152"/>
    </location>
</feature>
<evidence type="ECO:0000259" key="6">
    <source>
        <dbReference type="PROSITE" id="PS51781"/>
    </source>
</evidence>
<dbReference type="GO" id="GO:0008745">
    <property type="term" value="F:N-acetylmuramoyl-L-alanine amidase activity"/>
    <property type="evidence" value="ECO:0007669"/>
    <property type="project" value="UniProtKB-EC"/>
</dbReference>
<dbReference type="CDD" id="cd02696">
    <property type="entry name" value="MurNAc-LAA"/>
    <property type="match status" value="1"/>
</dbReference>
<feature type="compositionally biased region" description="Basic and acidic residues" evidence="3">
    <location>
        <begin position="369"/>
        <end position="379"/>
    </location>
</feature>
<dbReference type="PANTHER" id="PTHR30404">
    <property type="entry name" value="N-ACETYLMURAMOYL-L-ALANINE AMIDASE"/>
    <property type="match status" value="1"/>
</dbReference>
<dbReference type="GO" id="GO:0030288">
    <property type="term" value="C:outer membrane-bounded periplasmic space"/>
    <property type="evidence" value="ECO:0007669"/>
    <property type="project" value="TreeGrafter"/>
</dbReference>
<evidence type="ECO:0000256" key="3">
    <source>
        <dbReference type="SAM" id="MobiDB-lite"/>
    </source>
</evidence>
<feature type="chain" id="PRO_5032620418" evidence="4">
    <location>
        <begin position="27"/>
        <end position="653"/>
    </location>
</feature>
<keyword evidence="1 7" id="KW-0378">Hydrolase</keyword>
<feature type="domain" description="SLH" evidence="5">
    <location>
        <begin position="153"/>
        <end position="219"/>
    </location>
</feature>
<dbReference type="InterPro" id="IPR002508">
    <property type="entry name" value="MurNAc-LAA_cat"/>
</dbReference>
<feature type="domain" description="SH3b" evidence="6">
    <location>
        <begin position="229"/>
        <end position="295"/>
    </location>
</feature>
<evidence type="ECO:0000256" key="2">
    <source>
        <dbReference type="ARBA" id="ARBA00023316"/>
    </source>
</evidence>
<keyword evidence="8" id="KW-1185">Reference proteome</keyword>
<feature type="signal peptide" evidence="4">
    <location>
        <begin position="1"/>
        <end position="26"/>
    </location>
</feature>
<dbReference type="Pfam" id="PF00395">
    <property type="entry name" value="SLH"/>
    <property type="match status" value="3"/>
</dbReference>
<organism evidence="7 8">
    <name type="scientific">Ureibacillus thermosphaericus</name>
    <dbReference type="NCBI Taxonomy" id="51173"/>
    <lineage>
        <taxon>Bacteria</taxon>
        <taxon>Bacillati</taxon>
        <taxon>Bacillota</taxon>
        <taxon>Bacilli</taxon>
        <taxon>Bacillales</taxon>
        <taxon>Caryophanaceae</taxon>
        <taxon>Ureibacillus</taxon>
    </lineage>
</organism>
<evidence type="ECO:0000259" key="5">
    <source>
        <dbReference type="PROSITE" id="PS51272"/>
    </source>
</evidence>
<dbReference type="Pfam" id="PF01520">
    <property type="entry name" value="Amidase_3"/>
    <property type="match status" value="1"/>
</dbReference>
<dbReference type="PROSITE" id="PS51781">
    <property type="entry name" value="SH3B"/>
    <property type="match status" value="2"/>
</dbReference>